<proteinExistence type="predicted"/>
<protein>
    <submittedName>
        <fullName evidence="1">Uncharacterized protein</fullName>
    </submittedName>
</protein>
<dbReference type="EMBL" id="JBHSRF010000040">
    <property type="protein sequence ID" value="MFC6084297.1"/>
    <property type="molecule type" value="Genomic_DNA"/>
</dbReference>
<name>A0ABW1NPX1_9ACTN</name>
<organism evidence="1 2">
    <name type="scientific">Sphaerisporangium aureirubrum</name>
    <dbReference type="NCBI Taxonomy" id="1544736"/>
    <lineage>
        <taxon>Bacteria</taxon>
        <taxon>Bacillati</taxon>
        <taxon>Actinomycetota</taxon>
        <taxon>Actinomycetes</taxon>
        <taxon>Streptosporangiales</taxon>
        <taxon>Streptosporangiaceae</taxon>
        <taxon>Sphaerisporangium</taxon>
    </lineage>
</organism>
<gene>
    <name evidence="1" type="ORF">ACFP1K_24275</name>
</gene>
<accession>A0ABW1NPX1</accession>
<dbReference type="Proteomes" id="UP001596137">
    <property type="component" value="Unassembled WGS sequence"/>
</dbReference>
<evidence type="ECO:0000313" key="2">
    <source>
        <dbReference type="Proteomes" id="UP001596137"/>
    </source>
</evidence>
<reference evidence="2" key="1">
    <citation type="journal article" date="2019" name="Int. J. Syst. Evol. Microbiol.">
        <title>The Global Catalogue of Microorganisms (GCM) 10K type strain sequencing project: providing services to taxonomists for standard genome sequencing and annotation.</title>
        <authorList>
            <consortium name="The Broad Institute Genomics Platform"/>
            <consortium name="The Broad Institute Genome Sequencing Center for Infectious Disease"/>
            <person name="Wu L."/>
            <person name="Ma J."/>
        </authorList>
    </citation>
    <scope>NUCLEOTIDE SEQUENCE [LARGE SCALE GENOMIC DNA]</scope>
    <source>
        <strain evidence="2">JCM 30346</strain>
    </source>
</reference>
<sequence length="488" mass="52650">MRSVPMEAARKVADAVLYEGYLLYPYRASATKNRLRWQFGVLVPPAYQETAEPSVSVTECLLDGGANALVRVRLRFLHVRERLVERADAGRFAPVAELRCGDTAHLSYDDATERETEAVLAVPHLLGAERTVVVRVPGDRAEEPIRAPSGEVTGRVVTSHRPLHAVLRVRAERPPGPYGLLRLRVRVENRTAWVPGGLAGGMRDVAGWTGRDAGRDAAWAGRGAGREEALRHSLVAAHLLIGVTAGSFLSLADPPEWARAAARSCLNRHTWPVLVGDPGHRDVVLSSPIILDDHPGVAPESPGATFDSTEIDELLHLRALTLTEDEEREARATDPRAAELLDRAANLPPELLERLHGAIRYLGPAAEAAGPPGTGPAAGPAPWWDPAAEQVPGVDHVTVGGTTIRKGSRVRLVPGRRRADAHDMFLTGRTARVEAVLLDVDGARHLAVTLEDDPGADLRRAHGRYLYFAPDEVEPIGEDACEVGEVGA</sequence>
<keyword evidence="2" id="KW-1185">Reference proteome</keyword>
<evidence type="ECO:0000313" key="1">
    <source>
        <dbReference type="EMBL" id="MFC6084297.1"/>
    </source>
</evidence>
<dbReference type="RefSeq" id="WP_380757198.1">
    <property type="nucleotide sequence ID" value="NZ_JBHSRF010000040.1"/>
</dbReference>
<comment type="caution">
    <text evidence="1">The sequence shown here is derived from an EMBL/GenBank/DDBJ whole genome shotgun (WGS) entry which is preliminary data.</text>
</comment>